<evidence type="ECO:0000313" key="3">
    <source>
        <dbReference type="Proteomes" id="UP000588017"/>
    </source>
</evidence>
<dbReference type="RefSeq" id="WP_183335254.1">
    <property type="nucleotide sequence ID" value="NZ_BMHX01000005.1"/>
</dbReference>
<evidence type="ECO:0000259" key="1">
    <source>
        <dbReference type="Pfam" id="PF00535"/>
    </source>
</evidence>
<dbReference type="InterPro" id="IPR001173">
    <property type="entry name" value="Glyco_trans_2-like"/>
</dbReference>
<proteinExistence type="predicted"/>
<dbReference type="SUPFAM" id="SSF53448">
    <property type="entry name" value="Nucleotide-diphospho-sugar transferases"/>
    <property type="match status" value="1"/>
</dbReference>
<dbReference type="PANTHER" id="PTHR43685:SF2">
    <property type="entry name" value="GLYCOSYLTRANSFERASE 2-LIKE DOMAIN-CONTAINING PROTEIN"/>
    <property type="match status" value="1"/>
</dbReference>
<dbReference type="InterPro" id="IPR029044">
    <property type="entry name" value="Nucleotide-diphossugar_trans"/>
</dbReference>
<gene>
    <name evidence="2" type="ORF">HNQ73_002586</name>
</gene>
<dbReference type="Gene3D" id="3.90.550.10">
    <property type="entry name" value="Spore Coat Polysaccharide Biosynthesis Protein SpsA, Chain A"/>
    <property type="match status" value="1"/>
</dbReference>
<comment type="caution">
    <text evidence="2">The sequence shown here is derived from an EMBL/GenBank/DDBJ whole genome shotgun (WGS) entry which is preliminary data.</text>
</comment>
<dbReference type="PANTHER" id="PTHR43685">
    <property type="entry name" value="GLYCOSYLTRANSFERASE"/>
    <property type="match status" value="1"/>
</dbReference>
<dbReference type="InterPro" id="IPR050834">
    <property type="entry name" value="Glycosyltransf_2"/>
</dbReference>
<dbReference type="Pfam" id="PF00535">
    <property type="entry name" value="Glycos_transf_2"/>
    <property type="match status" value="1"/>
</dbReference>
<dbReference type="AlphaFoldDB" id="A0A841KI69"/>
<dbReference type="GO" id="GO:0016740">
    <property type="term" value="F:transferase activity"/>
    <property type="evidence" value="ECO:0007669"/>
    <property type="project" value="UniProtKB-KW"/>
</dbReference>
<reference evidence="2 3" key="1">
    <citation type="submission" date="2020-08" db="EMBL/GenBank/DDBJ databases">
        <title>Genomic Encyclopedia of Type Strains, Phase IV (KMG-IV): sequencing the most valuable type-strain genomes for metagenomic binning, comparative biology and taxonomic classification.</title>
        <authorList>
            <person name="Goeker M."/>
        </authorList>
    </citation>
    <scope>NUCLEOTIDE SEQUENCE [LARGE SCALE GENOMIC DNA]</scope>
    <source>
        <strain evidence="2 3">DSM 101465</strain>
    </source>
</reference>
<keyword evidence="2" id="KW-0808">Transferase</keyword>
<dbReference type="EMBL" id="JACHEH010000005">
    <property type="protein sequence ID" value="MBB6168949.1"/>
    <property type="molecule type" value="Genomic_DNA"/>
</dbReference>
<protein>
    <submittedName>
        <fullName evidence="2">Glycosyltransferase involved in cell wall biosynthesis</fullName>
    </submittedName>
</protein>
<keyword evidence="3" id="KW-1185">Reference proteome</keyword>
<organism evidence="2 3">
    <name type="scientific">Chelatococcus composti</name>
    <dbReference type="NCBI Taxonomy" id="1743235"/>
    <lineage>
        <taxon>Bacteria</taxon>
        <taxon>Pseudomonadati</taxon>
        <taxon>Pseudomonadota</taxon>
        <taxon>Alphaproteobacteria</taxon>
        <taxon>Hyphomicrobiales</taxon>
        <taxon>Chelatococcaceae</taxon>
        <taxon>Chelatococcus</taxon>
    </lineage>
</organism>
<evidence type="ECO:0000313" key="2">
    <source>
        <dbReference type="EMBL" id="MBB6168949.1"/>
    </source>
</evidence>
<dbReference type="SUPFAM" id="SSF53756">
    <property type="entry name" value="UDP-Glycosyltransferase/glycogen phosphorylase"/>
    <property type="match status" value="1"/>
</dbReference>
<accession>A0A841KI69</accession>
<sequence>MRQLPMDIAAPTLSAADDSRATGTPQAAPWRRVAVVTRTRNRPLLLRRAAQSVSSQTFKDFLWVVVNDGGDAETVRSIVEGAGLERDNILLVSLSQSRGMEAASNAGIAASQSDFVVIHDDDDSWAPDFLEKTVAFLSGPQGQRYGGVITHSIHVSEDIRDGEVIERRRRPFQTSVRDVQLSQMLRGNFFPPISFLFRRSIWEEIGGFNEDLPVLGDWFFNLEFLLKADIGVLPEPLAFYHHRDQASAGTAYANSVVAAGHRHSELAAVVRNTFLRRHIDKSAVALSLVLSQLDDLRRDEPVVDQAAAEGPAGASPVGAPVDADRADLDWVIGSVNRHLARRTLGSFVRSLRVRPLEADAGWNQAVEALKKLGAPIPIPDHFDETSYLAANPDVADAVQKGQLQSGYQHFLLFGRFEGRHRPGRFIVPSAEPREIARPAPSPSTNVLKPVFDTPAMLRAAHRIAGFERVLHVAHHEWHGIRQATAYCPGHKLLIPADVPLEETDKAQIAEEIQALGITHVVFQGYSENADQLLLALRARFGSGLHCYAVTHVTTAQFEHYFEMNMQARLLIRLRMGTLQGLGSVKPDFSSVIESYWPGLIINFAPDLPVSGALQPPEIRSVYTPLDPGWRKNMYTNVLGALGASNVELVKTANFPNGLESLVNLDRLRLVGYLRGRDLLDEMARSSLVLLATLAECQPMTQLESFAVGTPAMTGPLYIREFEDDPLIRLCTTLHLDNPALLARDVERLVALRHDDPAAMEEMIANHLSRRHALAAERYADFLGL</sequence>
<name>A0A841KI69_9HYPH</name>
<feature type="domain" description="Glycosyltransferase 2-like" evidence="1">
    <location>
        <begin position="35"/>
        <end position="201"/>
    </location>
</feature>
<dbReference type="Proteomes" id="UP000588017">
    <property type="component" value="Unassembled WGS sequence"/>
</dbReference>